<dbReference type="InterPro" id="IPR005467">
    <property type="entry name" value="His_kinase_dom"/>
</dbReference>
<protein>
    <recommendedName>
        <fullName evidence="2">histidine kinase</fullName>
        <ecNumber evidence="2">2.7.13.3</ecNumber>
    </recommendedName>
</protein>
<dbReference type="InterPro" id="IPR036890">
    <property type="entry name" value="HATPase_C_sf"/>
</dbReference>
<feature type="domain" description="Response regulatory" evidence="6">
    <location>
        <begin position="6"/>
        <end position="124"/>
    </location>
</feature>
<dbReference type="PANTHER" id="PTHR43547:SF2">
    <property type="entry name" value="HYBRID SIGNAL TRANSDUCTION HISTIDINE KINASE C"/>
    <property type="match status" value="1"/>
</dbReference>
<comment type="caution">
    <text evidence="7">The sequence shown here is derived from an EMBL/GenBank/DDBJ whole genome shotgun (WGS) entry which is preliminary data.</text>
</comment>
<evidence type="ECO:0000313" key="8">
    <source>
        <dbReference type="Proteomes" id="UP000294829"/>
    </source>
</evidence>
<dbReference type="PANTHER" id="PTHR43547">
    <property type="entry name" value="TWO-COMPONENT HISTIDINE KINASE"/>
    <property type="match status" value="1"/>
</dbReference>
<evidence type="ECO:0000313" key="7">
    <source>
        <dbReference type="EMBL" id="TDK67146.1"/>
    </source>
</evidence>
<dbReference type="EC" id="2.7.13.3" evidence="2"/>
<keyword evidence="7" id="KW-0808">Transferase</keyword>
<feature type="modified residue" description="4-aspartylphosphate" evidence="4">
    <location>
        <position position="56"/>
    </location>
</feature>
<keyword evidence="8" id="KW-1185">Reference proteome</keyword>
<dbReference type="Gene3D" id="3.30.565.10">
    <property type="entry name" value="Histidine kinase-like ATPase, C-terminal domain"/>
    <property type="match status" value="1"/>
</dbReference>
<dbReference type="PRINTS" id="PR00344">
    <property type="entry name" value="BCTRLSENSOR"/>
</dbReference>
<dbReference type="InterPro" id="IPR001789">
    <property type="entry name" value="Sig_transdc_resp-reg_receiver"/>
</dbReference>
<dbReference type="AlphaFoldDB" id="A0A4R5W561"/>
<dbReference type="EMBL" id="SMYL01000002">
    <property type="protein sequence ID" value="TDK67146.1"/>
    <property type="molecule type" value="Genomic_DNA"/>
</dbReference>
<evidence type="ECO:0000256" key="4">
    <source>
        <dbReference type="PROSITE-ProRule" id="PRU00169"/>
    </source>
</evidence>
<gene>
    <name evidence="7" type="ORF">E2I14_05120</name>
</gene>
<reference evidence="7 8" key="1">
    <citation type="submission" date="2019-03" db="EMBL/GenBank/DDBJ databases">
        <title>Sapientia aquatica gen. nov., sp. nov., isolated from a crater lake.</title>
        <authorList>
            <person name="Felfoldi T."/>
            <person name="Szabo A."/>
            <person name="Toth E."/>
            <person name="Schumann P."/>
            <person name="Keki Z."/>
            <person name="Marialigeti K."/>
            <person name="Mathe I."/>
        </authorList>
    </citation>
    <scope>NUCLEOTIDE SEQUENCE [LARGE SCALE GENOMIC DNA]</scope>
    <source>
        <strain evidence="7 8">SA-152</strain>
    </source>
</reference>
<evidence type="ECO:0000256" key="1">
    <source>
        <dbReference type="ARBA" id="ARBA00000085"/>
    </source>
</evidence>
<dbReference type="CDD" id="cd00082">
    <property type="entry name" value="HisKA"/>
    <property type="match status" value="1"/>
</dbReference>
<dbReference type="PROSITE" id="PS50110">
    <property type="entry name" value="RESPONSE_REGULATORY"/>
    <property type="match status" value="1"/>
</dbReference>
<dbReference type="SMART" id="SM00387">
    <property type="entry name" value="HATPase_c"/>
    <property type="match status" value="1"/>
</dbReference>
<dbReference type="RefSeq" id="WP_133326103.1">
    <property type="nucleotide sequence ID" value="NZ_SMYL01000002.1"/>
</dbReference>
<evidence type="ECO:0000259" key="5">
    <source>
        <dbReference type="PROSITE" id="PS50109"/>
    </source>
</evidence>
<dbReference type="Gene3D" id="1.10.287.130">
    <property type="match status" value="1"/>
</dbReference>
<evidence type="ECO:0000256" key="3">
    <source>
        <dbReference type="ARBA" id="ARBA00022553"/>
    </source>
</evidence>
<dbReference type="Pfam" id="PF00072">
    <property type="entry name" value="Response_reg"/>
    <property type="match status" value="1"/>
</dbReference>
<dbReference type="InterPro" id="IPR003661">
    <property type="entry name" value="HisK_dim/P_dom"/>
</dbReference>
<dbReference type="Gene3D" id="3.40.50.2300">
    <property type="match status" value="1"/>
</dbReference>
<comment type="catalytic activity">
    <reaction evidence="1">
        <text>ATP + protein L-histidine = ADP + protein N-phospho-L-histidine.</text>
        <dbReference type="EC" id="2.7.13.3"/>
    </reaction>
</comment>
<accession>A0A4R5W561</accession>
<feature type="domain" description="Histidine kinase" evidence="5">
    <location>
        <begin position="162"/>
        <end position="400"/>
    </location>
</feature>
<dbReference type="SMART" id="SM00388">
    <property type="entry name" value="HisKA"/>
    <property type="match status" value="1"/>
</dbReference>
<dbReference type="InterPro" id="IPR036097">
    <property type="entry name" value="HisK_dim/P_sf"/>
</dbReference>
<dbReference type="Pfam" id="PF02518">
    <property type="entry name" value="HATPase_c"/>
    <property type="match status" value="1"/>
</dbReference>
<sequence>MAERFMILAVDDNQGNRFLLNELLSRLPDVGVIEAASGEEALLRTVEYDFQLILLDVQMPNMDGYETARLLQMTARTRDIPIIFLTAVFKSEEFIKRGYALGAVDYLTKPLDDNIFLNRVRHYQHLQDRENRLMVALTDMQSMQENLLQSEKLSALGAMVAGVSHELNTPLGNSKLAVSTLYDRLSDLNKNYLGGTMKRSTIEGFLKESMDIVVLANRSIERALNLVTNFKQVAIDQTSEQRRHFDLATVVNETITTLKPSYKYEPWKFIIDIPDGIAMDSFPGPLEQIVINLIQNSIRHGFEGRNHGSITISAKLENDDPATKNQHVVIEFTDDGVGITPENLSRVFDPFFTTQLGRGGSGIGLNITHRIATSLLGGTIRVESKQGEWTRFVLTIPTKVGTVI</sequence>
<dbReference type="SUPFAM" id="SSF47384">
    <property type="entry name" value="Homodimeric domain of signal transducing histidine kinase"/>
    <property type="match status" value="1"/>
</dbReference>
<dbReference type="GO" id="GO:0000155">
    <property type="term" value="F:phosphorelay sensor kinase activity"/>
    <property type="evidence" value="ECO:0007669"/>
    <property type="project" value="InterPro"/>
</dbReference>
<dbReference type="SUPFAM" id="SSF52172">
    <property type="entry name" value="CheY-like"/>
    <property type="match status" value="1"/>
</dbReference>
<dbReference type="InterPro" id="IPR003594">
    <property type="entry name" value="HATPase_dom"/>
</dbReference>
<proteinExistence type="predicted"/>
<evidence type="ECO:0000259" key="6">
    <source>
        <dbReference type="PROSITE" id="PS50110"/>
    </source>
</evidence>
<keyword evidence="7" id="KW-0418">Kinase</keyword>
<dbReference type="InterPro" id="IPR011006">
    <property type="entry name" value="CheY-like_superfamily"/>
</dbReference>
<dbReference type="SUPFAM" id="SSF55874">
    <property type="entry name" value="ATPase domain of HSP90 chaperone/DNA topoisomerase II/histidine kinase"/>
    <property type="match status" value="1"/>
</dbReference>
<dbReference type="InterPro" id="IPR004358">
    <property type="entry name" value="Sig_transdc_His_kin-like_C"/>
</dbReference>
<dbReference type="SMART" id="SM00448">
    <property type="entry name" value="REC"/>
    <property type="match status" value="1"/>
</dbReference>
<dbReference type="Proteomes" id="UP000294829">
    <property type="component" value="Unassembled WGS sequence"/>
</dbReference>
<keyword evidence="3 4" id="KW-0597">Phosphoprotein</keyword>
<dbReference type="PROSITE" id="PS50109">
    <property type="entry name" value="HIS_KIN"/>
    <property type="match status" value="1"/>
</dbReference>
<dbReference type="OrthoDB" id="9812260at2"/>
<evidence type="ECO:0000256" key="2">
    <source>
        <dbReference type="ARBA" id="ARBA00012438"/>
    </source>
</evidence>
<name>A0A4R5W561_9BURK</name>
<organism evidence="7 8">
    <name type="scientific">Sapientia aquatica</name>
    <dbReference type="NCBI Taxonomy" id="1549640"/>
    <lineage>
        <taxon>Bacteria</taxon>
        <taxon>Pseudomonadati</taxon>
        <taxon>Pseudomonadota</taxon>
        <taxon>Betaproteobacteria</taxon>
        <taxon>Burkholderiales</taxon>
        <taxon>Oxalobacteraceae</taxon>
        <taxon>Sapientia</taxon>
    </lineage>
</organism>